<evidence type="ECO:0000256" key="1">
    <source>
        <dbReference type="ARBA" id="ARBA00009981"/>
    </source>
</evidence>
<dbReference type="PANTHER" id="PTHR35377">
    <property type="entry name" value="ANTITOXIN VAPB49-RELATED-RELATED"/>
    <property type="match status" value="1"/>
</dbReference>
<gene>
    <name evidence="3" type="ORF">JD276_09885</name>
</gene>
<proteinExistence type="inferred from homology"/>
<dbReference type="SUPFAM" id="SSF143120">
    <property type="entry name" value="YefM-like"/>
    <property type="match status" value="1"/>
</dbReference>
<dbReference type="Pfam" id="PF02604">
    <property type="entry name" value="PhdYeFM_antitox"/>
    <property type="match status" value="1"/>
</dbReference>
<accession>A0A934UUC7</accession>
<protein>
    <recommendedName>
        <fullName evidence="2">Antitoxin</fullName>
    </recommendedName>
</protein>
<dbReference type="InterPro" id="IPR006442">
    <property type="entry name" value="Antitoxin_Phd/YefM"/>
</dbReference>
<sequence length="49" mass="5447">MRTVGIRALKQNASEVVARAAKGEVIEITDHGKPVAKICRCRRIATRSW</sequence>
<reference evidence="3" key="1">
    <citation type="submission" date="2020-12" db="EMBL/GenBank/DDBJ databases">
        <title>Leucobacter sp. CAS1, isolated from Chromium sludge.</title>
        <authorList>
            <person name="Xu Z."/>
        </authorList>
    </citation>
    <scope>NUCLEOTIDE SEQUENCE</scope>
    <source>
        <strain evidence="3">CSA1</strain>
    </source>
</reference>
<comment type="caution">
    <text evidence="3">The sequence shown here is derived from an EMBL/GenBank/DDBJ whole genome shotgun (WGS) entry which is preliminary data.</text>
</comment>
<dbReference type="NCBIfam" id="TIGR01552">
    <property type="entry name" value="phd_fam"/>
    <property type="match status" value="1"/>
</dbReference>
<dbReference type="GO" id="GO:0097351">
    <property type="term" value="F:toxin sequestering activity"/>
    <property type="evidence" value="ECO:0007669"/>
    <property type="project" value="TreeGrafter"/>
</dbReference>
<evidence type="ECO:0000313" key="3">
    <source>
        <dbReference type="EMBL" id="MBK0419344.1"/>
    </source>
</evidence>
<dbReference type="InterPro" id="IPR036165">
    <property type="entry name" value="YefM-like_sf"/>
</dbReference>
<keyword evidence="4" id="KW-1185">Reference proteome</keyword>
<evidence type="ECO:0000313" key="4">
    <source>
        <dbReference type="Proteomes" id="UP000608530"/>
    </source>
</evidence>
<dbReference type="AlphaFoldDB" id="A0A934UUC7"/>
<dbReference type="Proteomes" id="UP000608530">
    <property type="component" value="Unassembled WGS sequence"/>
</dbReference>
<dbReference type="RefSeq" id="WP_200115478.1">
    <property type="nucleotide sequence ID" value="NZ_JAEHOH010000012.1"/>
</dbReference>
<name>A0A934UUC7_9MICO</name>
<comment type="similarity">
    <text evidence="1 2">Belongs to the phD/YefM antitoxin family.</text>
</comment>
<organism evidence="3 4">
    <name type="scientific">Leucobacter chromiisoli</name>
    <dbReference type="NCBI Taxonomy" id="2796471"/>
    <lineage>
        <taxon>Bacteria</taxon>
        <taxon>Bacillati</taxon>
        <taxon>Actinomycetota</taxon>
        <taxon>Actinomycetes</taxon>
        <taxon>Micrococcales</taxon>
        <taxon>Microbacteriaceae</taxon>
        <taxon>Leucobacter</taxon>
    </lineage>
</organism>
<comment type="function">
    <text evidence="2">Antitoxin component of a type II toxin-antitoxin (TA) system.</text>
</comment>
<dbReference type="InterPro" id="IPR051416">
    <property type="entry name" value="phD-YefM_TA_antitoxins"/>
</dbReference>
<dbReference type="PANTHER" id="PTHR35377:SF5">
    <property type="entry name" value="ANTITOXIN VAPB46"/>
    <property type="match status" value="1"/>
</dbReference>
<dbReference type="Gene3D" id="3.40.1620.10">
    <property type="entry name" value="YefM-like domain"/>
    <property type="match status" value="1"/>
</dbReference>
<dbReference type="EMBL" id="JAEHOH010000012">
    <property type="protein sequence ID" value="MBK0419344.1"/>
    <property type="molecule type" value="Genomic_DNA"/>
</dbReference>
<evidence type="ECO:0000256" key="2">
    <source>
        <dbReference type="RuleBase" id="RU362080"/>
    </source>
</evidence>